<name>A0A1E3P0P4_WICAA</name>
<gene>
    <name evidence="1" type="ORF">WICANDRAFT_63420</name>
</gene>
<organism evidence="1 2">
    <name type="scientific">Wickerhamomyces anomalus (strain ATCC 58044 / CBS 1984 / NCYC 433 / NRRL Y-366-8)</name>
    <name type="common">Yeast</name>
    <name type="synonym">Hansenula anomala</name>
    <dbReference type="NCBI Taxonomy" id="683960"/>
    <lineage>
        <taxon>Eukaryota</taxon>
        <taxon>Fungi</taxon>
        <taxon>Dikarya</taxon>
        <taxon>Ascomycota</taxon>
        <taxon>Saccharomycotina</taxon>
        <taxon>Saccharomycetes</taxon>
        <taxon>Phaffomycetales</taxon>
        <taxon>Wickerhamomycetaceae</taxon>
        <taxon>Wickerhamomyces</taxon>
    </lineage>
</organism>
<evidence type="ECO:0008006" key="3">
    <source>
        <dbReference type="Google" id="ProtNLM"/>
    </source>
</evidence>
<evidence type="ECO:0000313" key="2">
    <source>
        <dbReference type="Proteomes" id="UP000094112"/>
    </source>
</evidence>
<dbReference type="RefSeq" id="XP_019038120.1">
    <property type="nucleotide sequence ID" value="XM_019183546.1"/>
</dbReference>
<dbReference type="GeneID" id="30200792"/>
<keyword evidence="2" id="KW-1185">Reference proteome</keyword>
<sequence length="316" mass="35637">MSLCGPTNALNKLSQHSQVDRSLHQDQQRRFAPSGVDAFKSTQQNNQLELEFQQQQQQHFQQSFNPIFANAFNKPLQRAQPQQAASSSSSWASDFTANQMNQPQQHQYSHGWNNQFQSFQAQHQAQAPAPSIATPRSFTNLAQLSNLSMTQASFNQASTPFRTEHQELHHTNGDLLANELESEFAKLEQEFQNTSLKEEAPVFKRSNSDFANAAMQVVDAMNTNNNEKFKQSKFLSLMNMVAQGKVELNEDETKLVDEAGQDISESTNSLPDPLAGIADGSLETPFQSAQMVGDNHHEVYTWDDVYDDYRHDDSSF</sequence>
<dbReference type="STRING" id="683960.A0A1E3P0P4"/>
<evidence type="ECO:0000313" key="1">
    <source>
        <dbReference type="EMBL" id="ODQ58913.1"/>
    </source>
</evidence>
<dbReference type="EMBL" id="KV454211">
    <property type="protein sequence ID" value="ODQ58913.1"/>
    <property type="molecule type" value="Genomic_DNA"/>
</dbReference>
<dbReference type="AlphaFoldDB" id="A0A1E3P0P4"/>
<reference evidence="1 2" key="1">
    <citation type="journal article" date="2016" name="Proc. Natl. Acad. Sci. U.S.A.">
        <title>Comparative genomics of biotechnologically important yeasts.</title>
        <authorList>
            <person name="Riley R."/>
            <person name="Haridas S."/>
            <person name="Wolfe K.H."/>
            <person name="Lopes M.R."/>
            <person name="Hittinger C.T."/>
            <person name="Goeker M."/>
            <person name="Salamov A.A."/>
            <person name="Wisecaver J.H."/>
            <person name="Long T.M."/>
            <person name="Calvey C.H."/>
            <person name="Aerts A.L."/>
            <person name="Barry K.W."/>
            <person name="Choi C."/>
            <person name="Clum A."/>
            <person name="Coughlan A.Y."/>
            <person name="Deshpande S."/>
            <person name="Douglass A.P."/>
            <person name="Hanson S.J."/>
            <person name="Klenk H.-P."/>
            <person name="LaButti K.M."/>
            <person name="Lapidus A."/>
            <person name="Lindquist E.A."/>
            <person name="Lipzen A.M."/>
            <person name="Meier-Kolthoff J.P."/>
            <person name="Ohm R.A."/>
            <person name="Otillar R.P."/>
            <person name="Pangilinan J.L."/>
            <person name="Peng Y."/>
            <person name="Rokas A."/>
            <person name="Rosa C.A."/>
            <person name="Scheuner C."/>
            <person name="Sibirny A.A."/>
            <person name="Slot J.C."/>
            <person name="Stielow J.B."/>
            <person name="Sun H."/>
            <person name="Kurtzman C.P."/>
            <person name="Blackwell M."/>
            <person name="Grigoriev I.V."/>
            <person name="Jeffries T.W."/>
        </authorList>
    </citation>
    <scope>NUCLEOTIDE SEQUENCE [LARGE SCALE GENOMIC DNA]</scope>
    <source>
        <strain evidence="2">ATCC 58044 / CBS 1984 / NCYC 433 / NRRL Y-366-8</strain>
    </source>
</reference>
<proteinExistence type="predicted"/>
<dbReference type="OrthoDB" id="5407351at2759"/>
<accession>A0A1E3P0P4</accession>
<dbReference type="Gene3D" id="6.10.280.230">
    <property type="match status" value="1"/>
</dbReference>
<protein>
    <recommendedName>
        <fullName evidence="3">Peroxin-20</fullName>
    </recommendedName>
</protein>
<dbReference type="Proteomes" id="UP000094112">
    <property type="component" value="Unassembled WGS sequence"/>
</dbReference>